<proteinExistence type="predicted"/>
<dbReference type="InterPro" id="IPR011604">
    <property type="entry name" value="PDDEXK-like_dom_sf"/>
</dbReference>
<gene>
    <name evidence="1" type="ORF">MM415B02862_0010</name>
</gene>
<dbReference type="AlphaFoldDB" id="A0A6M3L097"/>
<reference evidence="1" key="1">
    <citation type="submission" date="2020-03" db="EMBL/GenBank/DDBJ databases">
        <title>The deep terrestrial virosphere.</title>
        <authorList>
            <person name="Holmfeldt K."/>
            <person name="Nilsson E."/>
            <person name="Simone D."/>
            <person name="Lopez-Fernandez M."/>
            <person name="Wu X."/>
            <person name="de Brujin I."/>
            <person name="Lundin D."/>
            <person name="Andersson A."/>
            <person name="Bertilsson S."/>
            <person name="Dopson M."/>
        </authorList>
    </citation>
    <scope>NUCLEOTIDE SEQUENCE</scope>
    <source>
        <strain evidence="1">MM415B02862</strain>
    </source>
</reference>
<dbReference type="Gene3D" id="3.90.320.10">
    <property type="match status" value="1"/>
</dbReference>
<accession>A0A6M3L097</accession>
<organism evidence="1">
    <name type="scientific">viral metagenome</name>
    <dbReference type="NCBI Taxonomy" id="1070528"/>
    <lineage>
        <taxon>unclassified sequences</taxon>
        <taxon>metagenomes</taxon>
        <taxon>organismal metagenomes</taxon>
    </lineage>
</organism>
<sequence length="221" mass="25425">MAHPKGGYKTKDGKKAPGTTTIIGRFKDSGGLLYWACEQGKAIERGEISKLYDKRDEAADAGTLAHLMVEAYINDEKFDVGKYPQNIIAQAQQGFDNYLTWAENNRMVIVNQEMELVSEKYQYGGCPDAIAYDAQERLCLLDWKTSNGVYVDYLIQLAAYRQLWEENNPDDPITGGFHLCRFSKEHADFTHHYWSELDDAWEQFLLFRAAYDLDKKLKKRV</sequence>
<dbReference type="EMBL" id="MT142743">
    <property type="protein sequence ID" value="QJA87953.1"/>
    <property type="molecule type" value="Genomic_DNA"/>
</dbReference>
<name>A0A6M3L097_9ZZZZ</name>
<protein>
    <submittedName>
        <fullName evidence="1">Putative PD-(D/E)XK nuclease superfamily protein</fullName>
    </submittedName>
</protein>
<evidence type="ECO:0000313" key="1">
    <source>
        <dbReference type="EMBL" id="QJA87953.1"/>
    </source>
</evidence>